<dbReference type="AlphaFoldDB" id="A0A2T0RE37"/>
<reference evidence="1 2" key="1">
    <citation type="submission" date="2018-03" db="EMBL/GenBank/DDBJ databases">
        <title>Genomic Encyclopedia of Archaeal and Bacterial Type Strains, Phase II (KMG-II): from individual species to whole genera.</title>
        <authorList>
            <person name="Goeker M."/>
        </authorList>
    </citation>
    <scope>NUCLEOTIDE SEQUENCE [LARGE SCALE GENOMIC DNA]</scope>
    <source>
        <strain evidence="1 2">DSM 29328</strain>
    </source>
</reference>
<dbReference type="EMBL" id="PVTD01000023">
    <property type="protein sequence ID" value="PRY19399.1"/>
    <property type="molecule type" value="Genomic_DNA"/>
</dbReference>
<evidence type="ECO:0000313" key="1">
    <source>
        <dbReference type="EMBL" id="PRY19399.1"/>
    </source>
</evidence>
<keyword evidence="2" id="KW-1185">Reference proteome</keyword>
<gene>
    <name evidence="1" type="ORF">CLV78_1238</name>
</gene>
<dbReference type="Proteomes" id="UP000239480">
    <property type="component" value="Unassembled WGS sequence"/>
</dbReference>
<comment type="caution">
    <text evidence="1">The sequence shown here is derived from an EMBL/GenBank/DDBJ whole genome shotgun (WGS) entry which is preliminary data.</text>
</comment>
<dbReference type="OrthoDB" id="5540949at2"/>
<accession>A0A2T0RE37</accession>
<sequence>MHTRHMEDRMRQRGISEEMVGTILEVGEWNTRGDRLELPKRAIEPLLRQKRDELKMLERLARRGGASVVVDGDTLITVYPNTKRVRS</sequence>
<evidence type="ECO:0000313" key="2">
    <source>
        <dbReference type="Proteomes" id="UP000239480"/>
    </source>
</evidence>
<proteinExistence type="predicted"/>
<organism evidence="1 2">
    <name type="scientific">Aliiruegeria haliotis</name>
    <dbReference type="NCBI Taxonomy" id="1280846"/>
    <lineage>
        <taxon>Bacteria</taxon>
        <taxon>Pseudomonadati</taxon>
        <taxon>Pseudomonadota</taxon>
        <taxon>Alphaproteobacteria</taxon>
        <taxon>Rhodobacterales</taxon>
        <taxon>Roseobacteraceae</taxon>
        <taxon>Aliiruegeria</taxon>
    </lineage>
</organism>
<protein>
    <submittedName>
        <fullName evidence="1">Uncharacterized protein DUF4258</fullName>
    </submittedName>
</protein>
<name>A0A2T0RE37_9RHOB</name>